<keyword evidence="1" id="KW-0862">Zinc</keyword>
<dbReference type="KEGG" id="nfi:NFIA_063730"/>
<dbReference type="EMBL" id="DS027690">
    <property type="protein sequence ID" value="EAW21212.1"/>
    <property type="molecule type" value="Genomic_DNA"/>
</dbReference>
<reference evidence="5" key="1">
    <citation type="journal article" date="2008" name="PLoS Genet.">
        <title>Genomic islands in the pathogenic filamentous fungus Aspergillus fumigatus.</title>
        <authorList>
            <person name="Fedorova N.D."/>
            <person name="Khaldi N."/>
            <person name="Joardar V.S."/>
            <person name="Maiti R."/>
            <person name="Amedeo P."/>
            <person name="Anderson M.J."/>
            <person name="Crabtree J."/>
            <person name="Silva J.C."/>
            <person name="Badger J.H."/>
            <person name="Albarraq A."/>
            <person name="Angiuoli S."/>
            <person name="Bussey H."/>
            <person name="Bowyer P."/>
            <person name="Cotty P.J."/>
            <person name="Dyer P.S."/>
            <person name="Egan A."/>
            <person name="Galens K."/>
            <person name="Fraser-Liggett C.M."/>
            <person name="Haas B.J."/>
            <person name="Inman J.M."/>
            <person name="Kent R."/>
            <person name="Lemieux S."/>
            <person name="Malavazi I."/>
            <person name="Orvis J."/>
            <person name="Roemer T."/>
            <person name="Ronning C.M."/>
            <person name="Sundaram J.P."/>
            <person name="Sutton G."/>
            <person name="Turner G."/>
            <person name="Venter J.C."/>
            <person name="White O.R."/>
            <person name="Whitty B.R."/>
            <person name="Youngman P."/>
            <person name="Wolfe K.H."/>
            <person name="Goldman G.H."/>
            <person name="Wortman J.R."/>
            <person name="Jiang B."/>
            <person name="Denning D.W."/>
            <person name="Nierman W.C."/>
        </authorList>
    </citation>
    <scope>NUCLEOTIDE SEQUENCE [LARGE SCALE GENOMIC DNA]</scope>
    <source>
        <strain evidence="5">ATCC 1020 / DSM 3700 / CBS 544.65 / FGSC A1164 / JCM 1740 / NRRL 181 / WB 181</strain>
    </source>
</reference>
<keyword evidence="1" id="KW-0479">Metal-binding</keyword>
<evidence type="ECO:0000313" key="4">
    <source>
        <dbReference type="EMBL" id="EAW21212.1"/>
    </source>
</evidence>
<feature type="region of interest" description="Disordered" evidence="2">
    <location>
        <begin position="230"/>
        <end position="253"/>
    </location>
</feature>
<name>A1D668_NEOFI</name>
<dbReference type="Pfam" id="PF00098">
    <property type="entry name" value="zf-CCHC"/>
    <property type="match status" value="1"/>
</dbReference>
<sequence>MANLNMSSGNAGANSVQRSGRVRRSSLRKEEKSETTTITESRETKKKEFKKFTLQDKRCYNCGKPGHIARVFKPSLQAWLDCGEGTPARPALVERGSSDIIVPATLAKEAGWKLLPYQVFAKTLTEQEVRNEGVVELEITLADSEGKEQRFRELAVASPDVSYITLGMPWLERHDSATLWGHEGEELAEDGYAGSNGQHTPGRDHCEGYQGQSLLKWLRDYADVFSEKAAKVPPRRDGVDQLVKHNPTASYNR</sequence>
<dbReference type="GO" id="GO:0003676">
    <property type="term" value="F:nucleic acid binding"/>
    <property type="evidence" value="ECO:0007669"/>
    <property type="project" value="InterPro"/>
</dbReference>
<dbReference type="OrthoDB" id="128646at2759"/>
<dbReference type="HOGENOM" id="CLU_1098763_0_0_1"/>
<gene>
    <name evidence="4" type="ORF">NFIA_063730</name>
</gene>
<protein>
    <submittedName>
        <fullName evidence="4">Zinc knuckle domain protein</fullName>
    </submittedName>
</protein>
<accession>A1D668</accession>
<keyword evidence="5" id="KW-1185">Reference proteome</keyword>
<dbReference type="InterPro" id="IPR001878">
    <property type="entry name" value="Znf_CCHC"/>
</dbReference>
<dbReference type="PROSITE" id="PS50158">
    <property type="entry name" value="ZF_CCHC"/>
    <property type="match status" value="1"/>
</dbReference>
<feature type="domain" description="CCHC-type" evidence="3">
    <location>
        <begin position="58"/>
        <end position="70"/>
    </location>
</feature>
<dbReference type="InterPro" id="IPR036875">
    <property type="entry name" value="Znf_CCHC_sf"/>
</dbReference>
<evidence type="ECO:0000313" key="5">
    <source>
        <dbReference type="Proteomes" id="UP000006702"/>
    </source>
</evidence>
<feature type="compositionally biased region" description="Polar residues" evidence="2">
    <location>
        <begin position="1"/>
        <end position="14"/>
    </location>
</feature>
<dbReference type="GeneID" id="4589691"/>
<dbReference type="AlphaFoldDB" id="A1D668"/>
<evidence type="ECO:0000256" key="2">
    <source>
        <dbReference type="SAM" id="MobiDB-lite"/>
    </source>
</evidence>
<keyword evidence="1" id="KW-0863">Zinc-finger</keyword>
<dbReference type="SUPFAM" id="SSF57756">
    <property type="entry name" value="Retrovirus zinc finger-like domains"/>
    <property type="match status" value="1"/>
</dbReference>
<dbReference type="RefSeq" id="XP_001263109.1">
    <property type="nucleotide sequence ID" value="XM_001263108.1"/>
</dbReference>
<proteinExistence type="predicted"/>
<organism evidence="4 5">
    <name type="scientific">Neosartorya fischeri (strain ATCC 1020 / DSM 3700 / CBS 544.65 / FGSC A1164 / JCM 1740 / NRRL 181 / WB 181)</name>
    <name type="common">Aspergillus fischerianus</name>
    <dbReference type="NCBI Taxonomy" id="331117"/>
    <lineage>
        <taxon>Eukaryota</taxon>
        <taxon>Fungi</taxon>
        <taxon>Dikarya</taxon>
        <taxon>Ascomycota</taxon>
        <taxon>Pezizomycotina</taxon>
        <taxon>Eurotiomycetes</taxon>
        <taxon>Eurotiomycetidae</taxon>
        <taxon>Eurotiales</taxon>
        <taxon>Aspergillaceae</taxon>
        <taxon>Aspergillus</taxon>
        <taxon>Aspergillus subgen. Fumigati</taxon>
    </lineage>
</organism>
<feature type="compositionally biased region" description="Basic and acidic residues" evidence="2">
    <location>
        <begin position="27"/>
        <end position="44"/>
    </location>
</feature>
<dbReference type="VEuPathDB" id="FungiDB:NFIA_063730"/>
<feature type="compositionally biased region" description="Basic and acidic residues" evidence="2">
    <location>
        <begin position="230"/>
        <end position="243"/>
    </location>
</feature>
<dbReference type="GO" id="GO:0008270">
    <property type="term" value="F:zinc ion binding"/>
    <property type="evidence" value="ECO:0007669"/>
    <property type="project" value="UniProtKB-KW"/>
</dbReference>
<dbReference type="Proteomes" id="UP000006702">
    <property type="component" value="Unassembled WGS sequence"/>
</dbReference>
<dbReference type="Gene3D" id="4.10.60.10">
    <property type="entry name" value="Zinc finger, CCHC-type"/>
    <property type="match status" value="1"/>
</dbReference>
<evidence type="ECO:0000256" key="1">
    <source>
        <dbReference type="PROSITE-ProRule" id="PRU00047"/>
    </source>
</evidence>
<feature type="region of interest" description="Disordered" evidence="2">
    <location>
        <begin position="1"/>
        <end position="44"/>
    </location>
</feature>
<evidence type="ECO:0000259" key="3">
    <source>
        <dbReference type="PROSITE" id="PS50158"/>
    </source>
</evidence>